<dbReference type="PANTHER" id="PTHR31154:SF4">
    <property type="entry name" value="MEMBRANE TRANSPORTER PROTEIN"/>
    <property type="match status" value="1"/>
</dbReference>
<name>A0A2A6C2U4_PRIPA</name>
<dbReference type="Proteomes" id="UP000005239">
    <property type="component" value="Unassembled WGS sequence"/>
</dbReference>
<gene>
    <name evidence="5" type="primary">WBGene00095600</name>
</gene>
<accession>A0A8R1YBD1</accession>
<evidence type="ECO:0000256" key="2">
    <source>
        <dbReference type="ARBA" id="ARBA00022692"/>
    </source>
</evidence>
<organism evidence="5 6">
    <name type="scientific">Pristionchus pacificus</name>
    <name type="common">Parasitic nematode worm</name>
    <dbReference type="NCBI Taxonomy" id="54126"/>
    <lineage>
        <taxon>Eukaryota</taxon>
        <taxon>Metazoa</taxon>
        <taxon>Ecdysozoa</taxon>
        <taxon>Nematoda</taxon>
        <taxon>Chromadorea</taxon>
        <taxon>Rhabditida</taxon>
        <taxon>Rhabditina</taxon>
        <taxon>Diplogasteromorpha</taxon>
        <taxon>Diplogasteroidea</taxon>
        <taxon>Neodiplogasteridae</taxon>
        <taxon>Pristionchus</taxon>
    </lineage>
</organism>
<evidence type="ECO:0000256" key="4">
    <source>
        <dbReference type="ARBA" id="ARBA00023136"/>
    </source>
</evidence>
<dbReference type="SUPFAM" id="SSF53850">
    <property type="entry name" value="Periplasmic binding protein-like II"/>
    <property type="match status" value="1"/>
</dbReference>
<keyword evidence="6" id="KW-1185">Reference proteome</keyword>
<dbReference type="GO" id="GO:0016020">
    <property type="term" value="C:membrane"/>
    <property type="evidence" value="ECO:0007669"/>
    <property type="project" value="UniProtKB-SubCell"/>
</dbReference>
<accession>A0A2A6C2U4</accession>
<dbReference type="AlphaFoldDB" id="A0A2A6C2U4"/>
<dbReference type="Pfam" id="PF01925">
    <property type="entry name" value="TauE"/>
    <property type="match status" value="1"/>
</dbReference>
<evidence type="ECO:0000313" key="5">
    <source>
        <dbReference type="EnsemblMetazoa" id="PPA06046.1"/>
    </source>
</evidence>
<evidence type="ECO:0000313" key="6">
    <source>
        <dbReference type="Proteomes" id="UP000005239"/>
    </source>
</evidence>
<dbReference type="InterPro" id="IPR002781">
    <property type="entry name" value="TM_pro_TauE-like"/>
</dbReference>
<dbReference type="PANTHER" id="PTHR31154">
    <property type="entry name" value="MEMBRANE TRANSPORTER PROTEIN"/>
    <property type="match status" value="1"/>
</dbReference>
<sequence length="801" mass="90533">MSSTEELPVEGVKTRRTPKEFFVKYFLAGQKTKEDDVESGQASPFDKFVSNNRKAIGIFVPMIFVQTFYWLLAYENELWRLFATRYEMSLVMMFGAAIGGATAEGGGAIAFPVLTLAFKVPATTARDFAFMIQTVGMNSAAITVLLMGILVERHTLILASIGGSVGTIMCLEFLDHRISPDLKKMIFVSVFFSFAIALFLLNSDKKRKTFDKIQNFDLKKSILLVVVGFAGGVFSGISGSGLDVFSFSVITLLFRVNEKVATPTTVSLAGINSAVGFFWRHQMQHAIQPLAWEYFAVCVPIVSIFAPLGSFISSHFHRQTLALFIYILETVAIVSAFAIIQPGLVLSIISVSIVVVGFLFYYLLAYLGRRFISQENLDLASILLEHYHTNGPLVLGYSVDYFPYIYEQFNGYFNGIFIDLFRTIANEFGCSGVELRKFPLQRISSDYELFDGAVDRGEVFTAIDTSFIRLSDVKRYRYSTTAIRTKMVFMEKERSDGFMSDLSFFVVFPANIFISIIVAWLIYDGLDLLHTRYAIRPCRNKCLSVLLPVFDLFHKLLYQYFYVFVFLIHDSYFNGNNLIETLVSATTFSSMVNQFRSGARKLVLTTGDKYFDDNETEYFLGSNSTIIWGGEFVDDCFKLVCEDSTRVGLFYEPDLYSFYSDQELNSKCTLDEKVEFLGSLKVYKLGIYNFLISRNFSRIVMDKMNFALLTVYNPDNNPILFTHYVEYEYLLSAAKYLQNQGSSGLSPYSALSFEHIEIPVIIFGIGLSISLVAFALEIINSSDFSVHLPPHSSSYRHKADL</sequence>
<comment type="subcellular location">
    <subcellularLocation>
        <location evidence="1">Membrane</location>
        <topology evidence="1">Multi-pass membrane protein</topology>
    </subcellularLocation>
</comment>
<dbReference type="OrthoDB" id="5979356at2759"/>
<proteinExistence type="predicted"/>
<dbReference type="Gene3D" id="3.40.190.10">
    <property type="entry name" value="Periplasmic binding protein-like II"/>
    <property type="match status" value="1"/>
</dbReference>
<keyword evidence="3" id="KW-1133">Transmembrane helix</keyword>
<keyword evidence="4" id="KW-0472">Membrane</keyword>
<evidence type="ECO:0000256" key="3">
    <source>
        <dbReference type="ARBA" id="ARBA00022989"/>
    </source>
</evidence>
<reference evidence="5" key="2">
    <citation type="submission" date="2022-06" db="UniProtKB">
        <authorList>
            <consortium name="EnsemblMetazoa"/>
        </authorList>
    </citation>
    <scope>IDENTIFICATION</scope>
    <source>
        <strain evidence="5">PS312</strain>
    </source>
</reference>
<evidence type="ECO:0000256" key="1">
    <source>
        <dbReference type="ARBA" id="ARBA00004141"/>
    </source>
</evidence>
<dbReference type="EnsemblMetazoa" id="PPA06046.1">
    <property type="protein sequence ID" value="PPA06046.1"/>
    <property type="gene ID" value="WBGene00095600"/>
</dbReference>
<reference evidence="6" key="1">
    <citation type="journal article" date="2008" name="Nat. Genet.">
        <title>The Pristionchus pacificus genome provides a unique perspective on nematode lifestyle and parasitism.</title>
        <authorList>
            <person name="Dieterich C."/>
            <person name="Clifton S.W."/>
            <person name="Schuster L.N."/>
            <person name="Chinwalla A."/>
            <person name="Delehaunty K."/>
            <person name="Dinkelacker I."/>
            <person name="Fulton L."/>
            <person name="Fulton R."/>
            <person name="Godfrey J."/>
            <person name="Minx P."/>
            <person name="Mitreva M."/>
            <person name="Roeseler W."/>
            <person name="Tian H."/>
            <person name="Witte H."/>
            <person name="Yang S.P."/>
            <person name="Wilson R.K."/>
            <person name="Sommer R.J."/>
        </authorList>
    </citation>
    <scope>NUCLEOTIDE SEQUENCE [LARGE SCALE GENOMIC DNA]</scope>
    <source>
        <strain evidence="6">PS312</strain>
    </source>
</reference>
<protein>
    <submittedName>
        <fullName evidence="5">Uncharacterized protein</fullName>
    </submittedName>
</protein>
<keyword evidence="2" id="KW-0812">Transmembrane</keyword>